<evidence type="ECO:0000313" key="5">
    <source>
        <dbReference type="Proteomes" id="UP001161325"/>
    </source>
</evidence>
<keyword evidence="1" id="KW-0732">Signal</keyword>
<dbReference type="InterPro" id="IPR013424">
    <property type="entry name" value="Ice-binding_C"/>
</dbReference>
<dbReference type="RefSeq" id="WP_284348027.1">
    <property type="nucleotide sequence ID" value="NZ_BRXS01000001.1"/>
</dbReference>
<gene>
    <name evidence="4" type="ORF">rosag_01050</name>
</gene>
<dbReference type="Pfam" id="PF07589">
    <property type="entry name" value="PEP-CTERM"/>
    <property type="match status" value="1"/>
</dbReference>
<protein>
    <recommendedName>
        <fullName evidence="6">DUF4394 domain-containing protein</fullName>
    </recommendedName>
</protein>
<organism evidence="4 5">
    <name type="scientific">Roseisolibacter agri</name>
    <dbReference type="NCBI Taxonomy" id="2014610"/>
    <lineage>
        <taxon>Bacteria</taxon>
        <taxon>Pseudomonadati</taxon>
        <taxon>Gemmatimonadota</taxon>
        <taxon>Gemmatimonadia</taxon>
        <taxon>Gemmatimonadales</taxon>
        <taxon>Gemmatimonadaceae</taxon>
        <taxon>Roseisolibacter</taxon>
    </lineage>
</organism>
<dbReference type="Pfam" id="PF14339">
    <property type="entry name" value="DUF4394"/>
    <property type="match status" value="1"/>
</dbReference>
<keyword evidence="5" id="KW-1185">Reference proteome</keyword>
<evidence type="ECO:0008006" key="6">
    <source>
        <dbReference type="Google" id="ProtNLM"/>
    </source>
</evidence>
<dbReference type="InterPro" id="IPR025507">
    <property type="entry name" value="DUF4394"/>
</dbReference>
<proteinExistence type="predicted"/>
<dbReference type="AlphaFoldDB" id="A0AA37V1D2"/>
<dbReference type="SUPFAM" id="SSF63829">
    <property type="entry name" value="Calcium-dependent phosphotriesterase"/>
    <property type="match status" value="1"/>
</dbReference>
<evidence type="ECO:0000259" key="3">
    <source>
        <dbReference type="Pfam" id="PF14339"/>
    </source>
</evidence>
<evidence type="ECO:0000256" key="1">
    <source>
        <dbReference type="SAM" id="SignalP"/>
    </source>
</evidence>
<evidence type="ECO:0000313" key="4">
    <source>
        <dbReference type="EMBL" id="GLC23592.1"/>
    </source>
</evidence>
<feature type="domain" description="Ice-binding protein C-terminal" evidence="2">
    <location>
        <begin position="264"/>
        <end position="288"/>
    </location>
</feature>
<accession>A0AA37V1D2</accession>
<evidence type="ECO:0000259" key="2">
    <source>
        <dbReference type="Pfam" id="PF07589"/>
    </source>
</evidence>
<dbReference type="EMBL" id="BRXS01000001">
    <property type="protein sequence ID" value="GLC23592.1"/>
    <property type="molecule type" value="Genomic_DNA"/>
</dbReference>
<feature type="domain" description="DUF4394" evidence="3">
    <location>
        <begin position="39"/>
        <end position="260"/>
    </location>
</feature>
<reference evidence="4" key="1">
    <citation type="submission" date="2022-08" db="EMBL/GenBank/DDBJ databases">
        <title>Draft genome sequencing of Roseisolibacter agri AW1220.</title>
        <authorList>
            <person name="Tobiishi Y."/>
            <person name="Tonouchi A."/>
        </authorList>
    </citation>
    <scope>NUCLEOTIDE SEQUENCE</scope>
    <source>
        <strain evidence="4">AW1220</strain>
    </source>
</reference>
<feature type="signal peptide" evidence="1">
    <location>
        <begin position="1"/>
        <end position="23"/>
    </location>
</feature>
<feature type="chain" id="PRO_5041364138" description="DUF4394 domain-containing protein" evidence="1">
    <location>
        <begin position="24"/>
        <end position="291"/>
    </location>
</feature>
<comment type="caution">
    <text evidence="4">The sequence shown here is derived from an EMBL/GenBank/DDBJ whole genome shotgun (WGS) entry which is preliminary data.</text>
</comment>
<sequence>MHRIARRILPALGLLLAGTAAEAQYTVYGVTNVAGQQQLVSFSSATPGAVTTLGATGANLTGIDFRPANGLLYGYDGSRVYTVSLTTGAATLVGDIDDLTGGAGGVDFNPVADRLRLVDGAGTSLRVNVDASTTIVDGSLAYAAGDPNAGSSPFVTAVAYTNSVAGAASTTLYGIDTRNGTLVTVNPPNNGTLNTVGSLGLGTLSAINGFDIVTVGGTNTAFFAALGAGSISNLYTVNLGTGAATLVGAVNAGGGLAGIAAVATVPEPSTWLLMGSGLLAVGAMARRRART</sequence>
<dbReference type="Proteomes" id="UP001161325">
    <property type="component" value="Unassembled WGS sequence"/>
</dbReference>
<dbReference type="NCBIfam" id="TIGR02595">
    <property type="entry name" value="PEP_CTERM"/>
    <property type="match status" value="1"/>
</dbReference>
<name>A0AA37V1D2_9BACT</name>